<dbReference type="Proteomes" id="UP000033910">
    <property type="component" value="Unassembled WGS sequence"/>
</dbReference>
<evidence type="ECO:0000313" key="1">
    <source>
        <dbReference type="EMBL" id="KKT10986.1"/>
    </source>
</evidence>
<protein>
    <submittedName>
        <fullName evidence="1">Uncharacterized protein</fullName>
    </submittedName>
</protein>
<sequence>MGIENNSVAEPENAEFYEQQAEDLIKDRARAEEHNLQHTEVADEKPEVVEENKALFEVDPYVNVTVTEQQKEAKSPEGKQWQLEQDQYEDDLYKKNLAWTETPTDENYQKYIEAYDKLARHHTKAWHDDKLTEEEVYNPYKTNALKPKVDKVEHSILLSGNLYFNQIPANRIKEKELEDMAKTLAWERLKNPAVVDFEFAQGFRVNLWMMDAKTRENLEKKVQEIGGNNYKHLEHFKDTESTEAAAETQTQPTTPQLEAEVTSENNIETDSEDSKYSKVLQKIKKNGITTEQDQEDWAGTINDLLELNDLQKAKEVAGDRIKHANELGWSGNDNEKMVNALILASTIAKRDKFRSDSQPPEEIRKSLAEHVSSLLGKDATQPEIEEFLKLVKI</sequence>
<accession>A0A0G1ELQ0</accession>
<name>A0A0G1ELQ0_UNCKA</name>
<gene>
    <name evidence="1" type="ORF">UV89_C0018G0016</name>
</gene>
<proteinExistence type="predicted"/>
<organism evidence="1 2">
    <name type="scientific">candidate division WWE3 bacterium GW2011_GWB2_43_22</name>
    <dbReference type="NCBI Taxonomy" id="1619118"/>
    <lineage>
        <taxon>Bacteria</taxon>
        <taxon>Katanobacteria</taxon>
    </lineage>
</organism>
<dbReference type="AlphaFoldDB" id="A0A0G1ELQ0"/>
<dbReference type="EMBL" id="LCGF01000018">
    <property type="protein sequence ID" value="KKT10986.1"/>
    <property type="molecule type" value="Genomic_DNA"/>
</dbReference>
<evidence type="ECO:0000313" key="2">
    <source>
        <dbReference type="Proteomes" id="UP000033910"/>
    </source>
</evidence>
<comment type="caution">
    <text evidence="1">The sequence shown here is derived from an EMBL/GenBank/DDBJ whole genome shotgun (WGS) entry which is preliminary data.</text>
</comment>
<reference evidence="1 2" key="1">
    <citation type="journal article" date="2015" name="Nature">
        <title>rRNA introns, odd ribosomes, and small enigmatic genomes across a large radiation of phyla.</title>
        <authorList>
            <person name="Brown C.T."/>
            <person name="Hug L.A."/>
            <person name="Thomas B.C."/>
            <person name="Sharon I."/>
            <person name="Castelle C.J."/>
            <person name="Singh A."/>
            <person name="Wilkins M.J."/>
            <person name="Williams K.H."/>
            <person name="Banfield J.F."/>
        </authorList>
    </citation>
    <scope>NUCLEOTIDE SEQUENCE [LARGE SCALE GENOMIC DNA]</scope>
</reference>